<evidence type="ECO:0000313" key="1">
    <source>
        <dbReference type="EMBL" id="SFQ94974.1"/>
    </source>
</evidence>
<dbReference type="OrthoDB" id="7872837at2"/>
<name>A0A1I6CP75_9RHOB</name>
<proteinExistence type="predicted"/>
<dbReference type="Proteomes" id="UP000199302">
    <property type="component" value="Unassembled WGS sequence"/>
</dbReference>
<organism evidence="1 2">
    <name type="scientific">Poseidonocella sedimentorum</name>
    <dbReference type="NCBI Taxonomy" id="871652"/>
    <lineage>
        <taxon>Bacteria</taxon>
        <taxon>Pseudomonadati</taxon>
        <taxon>Pseudomonadota</taxon>
        <taxon>Alphaproteobacteria</taxon>
        <taxon>Rhodobacterales</taxon>
        <taxon>Roseobacteraceae</taxon>
        <taxon>Poseidonocella</taxon>
    </lineage>
</organism>
<gene>
    <name evidence="1" type="ORF">SAMN04515673_101132</name>
</gene>
<dbReference type="STRING" id="871652.SAMN04515673_101132"/>
<dbReference type="RefSeq" id="WP_143104067.1">
    <property type="nucleotide sequence ID" value="NZ_FOYI01000001.1"/>
</dbReference>
<accession>A0A1I6CP75</accession>
<protein>
    <submittedName>
        <fullName evidence="1">Uncharacterized protein</fullName>
    </submittedName>
</protein>
<reference evidence="1 2" key="1">
    <citation type="submission" date="2016-10" db="EMBL/GenBank/DDBJ databases">
        <authorList>
            <person name="de Groot N.N."/>
        </authorList>
    </citation>
    <scope>NUCLEOTIDE SEQUENCE [LARGE SCALE GENOMIC DNA]</scope>
    <source>
        <strain evidence="2">KMM 9023,NRIC 0796,JCM 17311,KCTC 23692</strain>
    </source>
</reference>
<dbReference type="AlphaFoldDB" id="A0A1I6CP75"/>
<sequence length="83" mass="9086">MFDGPASERSEARRALFADLIDATLPLAEGVDGRKVLAWRINAKFAHAALLQRARFSTEPAPLRQAKRLADGHLALCEAMLLS</sequence>
<dbReference type="EMBL" id="FOYI01000001">
    <property type="protein sequence ID" value="SFQ94974.1"/>
    <property type="molecule type" value="Genomic_DNA"/>
</dbReference>
<evidence type="ECO:0000313" key="2">
    <source>
        <dbReference type="Proteomes" id="UP000199302"/>
    </source>
</evidence>
<keyword evidence="2" id="KW-1185">Reference proteome</keyword>